<organism evidence="1 2">
    <name type="scientific">Vaccinium darrowii</name>
    <dbReference type="NCBI Taxonomy" id="229202"/>
    <lineage>
        <taxon>Eukaryota</taxon>
        <taxon>Viridiplantae</taxon>
        <taxon>Streptophyta</taxon>
        <taxon>Embryophyta</taxon>
        <taxon>Tracheophyta</taxon>
        <taxon>Spermatophyta</taxon>
        <taxon>Magnoliopsida</taxon>
        <taxon>eudicotyledons</taxon>
        <taxon>Gunneridae</taxon>
        <taxon>Pentapetalae</taxon>
        <taxon>asterids</taxon>
        <taxon>Ericales</taxon>
        <taxon>Ericaceae</taxon>
        <taxon>Vaccinioideae</taxon>
        <taxon>Vaccinieae</taxon>
        <taxon>Vaccinium</taxon>
    </lineage>
</organism>
<comment type="caution">
    <text evidence="1">The sequence shown here is derived from an EMBL/GenBank/DDBJ whole genome shotgun (WGS) entry which is preliminary data.</text>
</comment>
<evidence type="ECO:0000313" key="2">
    <source>
        <dbReference type="Proteomes" id="UP000828048"/>
    </source>
</evidence>
<dbReference type="EMBL" id="CM037154">
    <property type="protein sequence ID" value="KAH7861575.1"/>
    <property type="molecule type" value="Genomic_DNA"/>
</dbReference>
<reference evidence="1 2" key="1">
    <citation type="journal article" date="2021" name="Hortic Res">
        <title>High-quality reference genome and annotation aids understanding of berry development for evergreen blueberry (Vaccinium darrowii).</title>
        <authorList>
            <person name="Yu J."/>
            <person name="Hulse-Kemp A.M."/>
            <person name="Babiker E."/>
            <person name="Staton M."/>
        </authorList>
    </citation>
    <scope>NUCLEOTIDE SEQUENCE [LARGE SCALE GENOMIC DNA]</scope>
    <source>
        <strain evidence="2">cv. NJ 8807/NJ 8810</strain>
        <tissue evidence="1">Young leaf</tissue>
    </source>
</reference>
<accession>A0ACB7Z744</accession>
<gene>
    <name evidence="1" type="ORF">Vadar_027946</name>
</gene>
<evidence type="ECO:0000313" key="1">
    <source>
        <dbReference type="EMBL" id="KAH7861575.1"/>
    </source>
</evidence>
<protein>
    <submittedName>
        <fullName evidence="1">Uncharacterized protein</fullName>
    </submittedName>
</protein>
<keyword evidence="2" id="KW-1185">Reference proteome</keyword>
<dbReference type="Proteomes" id="UP000828048">
    <property type="component" value="Chromosome 4"/>
</dbReference>
<sequence>MSSPSTSVMLSVVVFTTILMAASAENFYRDVEIFFGNEHANILNGGKLLTLSLDNDCGSGFQSKNSYLFGRFDMHIKLVPGNSAGTVATFYLSSLGPAHDEIDFEFLGNVSGQPYVIHTNIYSQGNGNREQQFYPCLMVDEKPIRVFNNNEAIGVPFPNSQAMKVYSSIWDAEDWATEGGRVKTDWTQAPFTASYKNFELKACVYSSGSSSCGSSESTNSITNTEAWQTQGLDADDREQLLWVQENCMIYNYCTDYARFPDGLPCECKQTTFQQ</sequence>
<proteinExistence type="predicted"/>
<name>A0ACB7Z744_9ERIC</name>